<reference evidence="12" key="1">
    <citation type="submission" date="2022-07" db="EMBL/GenBank/DDBJ databases">
        <title>Phylogenomic reconstructions and comparative analyses of Kickxellomycotina fungi.</title>
        <authorList>
            <person name="Reynolds N.K."/>
            <person name="Stajich J.E."/>
            <person name="Barry K."/>
            <person name="Grigoriev I.V."/>
            <person name="Crous P."/>
            <person name="Smith M.E."/>
        </authorList>
    </citation>
    <scope>NUCLEOTIDE SEQUENCE</scope>
    <source>
        <strain evidence="12">RSA 1196</strain>
    </source>
</reference>
<evidence type="ECO:0000259" key="11">
    <source>
        <dbReference type="SMART" id="SM00960"/>
    </source>
</evidence>
<evidence type="ECO:0000256" key="4">
    <source>
        <dbReference type="ARBA" id="ARBA00022490"/>
    </source>
</evidence>
<keyword evidence="6 10" id="KW-0243">Dynein</keyword>
<dbReference type="PIRSF" id="PIRSF009998">
    <property type="entry name" value="DLC7"/>
    <property type="match status" value="1"/>
</dbReference>
<comment type="caution">
    <text evidence="12">The sequence shown here is derived from an EMBL/GenBank/DDBJ whole genome shotgun (WGS) entry which is preliminary data.</text>
</comment>
<evidence type="ECO:0000256" key="9">
    <source>
        <dbReference type="ARBA" id="ARBA00025362"/>
    </source>
</evidence>
<dbReference type="InterPro" id="IPR016561">
    <property type="entry name" value="DYNLRB1/2"/>
</dbReference>
<evidence type="ECO:0000313" key="13">
    <source>
        <dbReference type="Proteomes" id="UP001150925"/>
    </source>
</evidence>
<evidence type="ECO:0000256" key="6">
    <source>
        <dbReference type="ARBA" id="ARBA00023017"/>
    </source>
</evidence>
<comment type="subcellular location">
    <subcellularLocation>
        <location evidence="1 10">Cytoplasm</location>
        <location evidence="1 10">Cytoskeleton</location>
    </subcellularLocation>
</comment>
<accession>A0A9W8E7J2</accession>
<dbReference type="GO" id="GO:0007018">
    <property type="term" value="P:microtubule-based movement"/>
    <property type="evidence" value="ECO:0007669"/>
    <property type="project" value="UniProtKB-UniRule"/>
</dbReference>
<evidence type="ECO:0000256" key="10">
    <source>
        <dbReference type="PIRNR" id="PIRNR009998"/>
    </source>
</evidence>
<evidence type="ECO:0000256" key="8">
    <source>
        <dbReference type="ARBA" id="ARBA00023212"/>
    </source>
</evidence>
<dbReference type="Gene3D" id="3.30.450.30">
    <property type="entry name" value="Dynein light chain 2a, cytoplasmic"/>
    <property type="match status" value="1"/>
</dbReference>
<evidence type="ECO:0000256" key="7">
    <source>
        <dbReference type="ARBA" id="ARBA00023175"/>
    </source>
</evidence>
<dbReference type="AlphaFoldDB" id="A0A9W8E7J2"/>
<dbReference type="FunFam" id="3.30.450.30:FF:000009">
    <property type="entry name" value="Dynein light chain roadblock"/>
    <property type="match status" value="1"/>
</dbReference>
<evidence type="ECO:0000256" key="5">
    <source>
        <dbReference type="ARBA" id="ARBA00022701"/>
    </source>
</evidence>
<dbReference type="GO" id="GO:0005737">
    <property type="term" value="C:cytoplasm"/>
    <property type="evidence" value="ECO:0007669"/>
    <property type="project" value="UniProtKB-UniRule"/>
</dbReference>
<protein>
    <recommendedName>
        <fullName evidence="10">Dynein light chain roadblock</fullName>
    </recommendedName>
</protein>
<keyword evidence="13" id="KW-1185">Reference proteome</keyword>
<feature type="domain" description="Roadblock/LAMTOR2" evidence="11">
    <location>
        <begin position="4"/>
        <end position="92"/>
    </location>
</feature>
<evidence type="ECO:0000256" key="2">
    <source>
        <dbReference type="ARBA" id="ARBA00007191"/>
    </source>
</evidence>
<dbReference type="PANTHER" id="PTHR10779">
    <property type="entry name" value="DYNEIN LIGHT CHAIN ROADBLOCK"/>
    <property type="match status" value="1"/>
</dbReference>
<comment type="similarity">
    <text evidence="2 10">Belongs to the GAMAD family.</text>
</comment>
<keyword evidence="7 10" id="KW-0505">Motor protein</keyword>
<dbReference type="InterPro" id="IPR004942">
    <property type="entry name" value="Roadblock/LAMTOR2_dom"/>
</dbReference>
<evidence type="ECO:0000256" key="3">
    <source>
        <dbReference type="ARBA" id="ARBA00022448"/>
    </source>
</evidence>
<dbReference type="GO" id="GO:0005868">
    <property type="term" value="C:cytoplasmic dynein complex"/>
    <property type="evidence" value="ECO:0007669"/>
    <property type="project" value="UniProtKB-UniRule"/>
</dbReference>
<dbReference type="Pfam" id="PF03259">
    <property type="entry name" value="Robl_LC7"/>
    <property type="match status" value="1"/>
</dbReference>
<keyword evidence="4 10" id="KW-0963">Cytoplasm</keyword>
<keyword evidence="5 10" id="KW-0493">Microtubule</keyword>
<dbReference type="EMBL" id="JANBPY010000393">
    <property type="protein sequence ID" value="KAJ1967107.1"/>
    <property type="molecule type" value="Genomic_DNA"/>
</dbReference>
<keyword evidence="3 10" id="KW-0813">Transport</keyword>
<dbReference type="OrthoDB" id="9985637at2759"/>
<dbReference type="GO" id="GO:0045505">
    <property type="term" value="F:dynein intermediate chain binding"/>
    <property type="evidence" value="ECO:0007669"/>
    <property type="project" value="UniProtKB-UniRule"/>
</dbReference>
<evidence type="ECO:0000313" key="12">
    <source>
        <dbReference type="EMBL" id="KAJ1967107.1"/>
    </source>
</evidence>
<dbReference type="SMART" id="SM00960">
    <property type="entry name" value="Robl_LC7"/>
    <property type="match status" value="1"/>
</dbReference>
<dbReference type="SUPFAM" id="SSF103196">
    <property type="entry name" value="Roadblock/LC7 domain"/>
    <property type="match status" value="1"/>
</dbReference>
<gene>
    <name evidence="12" type="ORF">IWQ62_002057</name>
</gene>
<evidence type="ECO:0000256" key="1">
    <source>
        <dbReference type="ARBA" id="ARBA00004245"/>
    </source>
</evidence>
<dbReference type="GO" id="GO:0005874">
    <property type="term" value="C:microtubule"/>
    <property type="evidence" value="ECO:0007669"/>
    <property type="project" value="UniProtKB-UniRule"/>
</dbReference>
<keyword evidence="8 10" id="KW-0206">Cytoskeleton</keyword>
<organism evidence="12 13">
    <name type="scientific">Dispira parvispora</name>
    <dbReference type="NCBI Taxonomy" id="1520584"/>
    <lineage>
        <taxon>Eukaryota</taxon>
        <taxon>Fungi</taxon>
        <taxon>Fungi incertae sedis</taxon>
        <taxon>Zoopagomycota</taxon>
        <taxon>Kickxellomycotina</taxon>
        <taxon>Dimargaritomycetes</taxon>
        <taxon>Dimargaritales</taxon>
        <taxon>Dimargaritaceae</taxon>
        <taxon>Dispira</taxon>
    </lineage>
</organism>
<name>A0A9W8E7J2_9FUNG</name>
<proteinExistence type="inferred from homology"/>
<comment type="function">
    <text evidence="9">Acts as one of several non-catalytic accessory components of the cytoplasmic dynein 1 complex that are thought to be involved in linking dynein to cargos and to adapter proteins that regulate dynein function. Cytoplasmic dynein 1 acts as a motor for the intracellular retrograde motility of vesicles and organelles along microtubules.</text>
</comment>
<sequence>MSDIEDTIQRLVAKKGVKGVIVLTKDGAIIKSTIEEALATQYAKLMSQLVQSTQEAVEQLDDQNEFTFLRIRTKKHEIMVSPDPNFVLIVVQNPQEH</sequence>
<dbReference type="Proteomes" id="UP001150925">
    <property type="component" value="Unassembled WGS sequence"/>
</dbReference>